<evidence type="ECO:0000256" key="1">
    <source>
        <dbReference type="SAM" id="MobiDB-lite"/>
    </source>
</evidence>
<dbReference type="InterPro" id="IPR019051">
    <property type="entry name" value="Trp_biosyn_TM_oprn/chp"/>
</dbReference>
<keyword evidence="2" id="KW-1133">Transmembrane helix</keyword>
<feature type="region of interest" description="Disordered" evidence="1">
    <location>
        <begin position="182"/>
        <end position="233"/>
    </location>
</feature>
<reference evidence="3 4" key="1">
    <citation type="journal article" date="2009" name="Stand. Genomic Sci.">
        <title>Complete genome sequence of Brachybacterium faecium type strain (Schefferle 6-10).</title>
        <authorList>
            <person name="Lapidus A."/>
            <person name="Pukall R."/>
            <person name="Labuttii K."/>
            <person name="Copeland A."/>
            <person name="Del Rio T.G."/>
            <person name="Nolan M."/>
            <person name="Chen F."/>
            <person name="Lucas S."/>
            <person name="Tice H."/>
            <person name="Cheng J.F."/>
            <person name="Bruce D."/>
            <person name="Goodwin L."/>
            <person name="Pitluck S."/>
            <person name="Rohde M."/>
            <person name="Goker M."/>
            <person name="Pati A."/>
            <person name="Ivanova N."/>
            <person name="Mavrommatis K."/>
            <person name="Chen A."/>
            <person name="Palaniappan K."/>
            <person name="D'haeseleer P."/>
            <person name="Chain P."/>
            <person name="Bristow J."/>
            <person name="Eisen J.A."/>
            <person name="Markowitz V."/>
            <person name="Hugenholtz P."/>
            <person name="Kyrpides N.C."/>
            <person name="Klenk H.P."/>
        </authorList>
    </citation>
    <scope>NUCLEOTIDE SEQUENCE [LARGE SCALE GENOMIC DNA]</scope>
    <source>
        <strain evidence="4">ATCC 43885 / DSM 4810 / JCM 11609 / LMG 19847 / NBRC 14762 / NCIMB 9860 / 6-10</strain>
    </source>
</reference>
<dbReference type="KEGG" id="bfa:Bfae_14860"/>
<sequence>MSTPDPAARRPRLGRRTAVLAGTAASALLAGATRTTWVQASAPDLTGTAQSVDVLGADAAPAVLALALAGIAASLATSLSSAWVRFLTGPVLLLAGAGAGIAALGVMRAPEAAAGSAVASATGVVGAQIEAETTSWPLLALVPALAVAGIGVLMLLAGGGWPRRTRYRSAAVTAIADPSDDPAAAWDALTRGEDPSLGDPGDAHLGDRAEPRLGDPEEPAAARPEDEAPPAAR</sequence>
<accession>C7MCL0</accession>
<dbReference type="EMBL" id="CP001643">
    <property type="protein sequence ID" value="ACU85317.1"/>
    <property type="molecule type" value="Genomic_DNA"/>
</dbReference>
<dbReference type="InterPro" id="IPR006311">
    <property type="entry name" value="TAT_signal"/>
</dbReference>
<dbReference type="HOGENOM" id="CLU_084749_2_0_11"/>
<feature type="compositionally biased region" description="Basic and acidic residues" evidence="1">
    <location>
        <begin position="201"/>
        <end position="215"/>
    </location>
</feature>
<proteinExistence type="predicted"/>
<keyword evidence="2" id="KW-0472">Membrane</keyword>
<name>C7MCL0_BRAFD</name>
<keyword evidence="2 3" id="KW-0812">Transmembrane</keyword>
<dbReference type="GO" id="GO:0031419">
    <property type="term" value="F:cobalamin binding"/>
    <property type="evidence" value="ECO:0007669"/>
    <property type="project" value="InterPro"/>
</dbReference>
<dbReference type="PROSITE" id="PS51318">
    <property type="entry name" value="TAT"/>
    <property type="match status" value="1"/>
</dbReference>
<organism evidence="3 4">
    <name type="scientific">Brachybacterium faecium (strain ATCC 43885 / DSM 4810 / JCM 11609 / LMG 19847 / NBRC 14762 / NCIMB 9860 / 6-10)</name>
    <dbReference type="NCBI Taxonomy" id="446465"/>
    <lineage>
        <taxon>Bacteria</taxon>
        <taxon>Bacillati</taxon>
        <taxon>Actinomycetota</taxon>
        <taxon>Actinomycetes</taxon>
        <taxon>Micrococcales</taxon>
        <taxon>Dermabacteraceae</taxon>
        <taxon>Brachybacterium</taxon>
    </lineage>
</organism>
<feature type="transmembrane region" description="Helical" evidence="2">
    <location>
        <begin position="86"/>
        <end position="107"/>
    </location>
</feature>
<evidence type="ECO:0000313" key="3">
    <source>
        <dbReference type="EMBL" id="ACU85317.1"/>
    </source>
</evidence>
<protein>
    <submittedName>
        <fullName evidence="3">Tryptophan-associated transmembrane protein (Trp_oprn_chp)</fullName>
    </submittedName>
</protein>
<keyword evidence="4" id="KW-1185">Reference proteome</keyword>
<dbReference type="Pfam" id="PF09534">
    <property type="entry name" value="Trp_oprn_chp"/>
    <property type="match status" value="1"/>
</dbReference>
<evidence type="ECO:0000256" key="2">
    <source>
        <dbReference type="SAM" id="Phobius"/>
    </source>
</evidence>
<dbReference type="GO" id="GO:0046872">
    <property type="term" value="F:metal ion binding"/>
    <property type="evidence" value="ECO:0007669"/>
    <property type="project" value="InterPro"/>
</dbReference>
<feature type="transmembrane region" description="Helical" evidence="2">
    <location>
        <begin position="59"/>
        <end position="79"/>
    </location>
</feature>
<dbReference type="InterPro" id="IPR036724">
    <property type="entry name" value="Cobalamin-bd_sf"/>
</dbReference>
<dbReference type="PATRIC" id="fig|446465.5.peg.1481"/>
<dbReference type="STRING" id="446465.Bfae_14860"/>
<dbReference type="Proteomes" id="UP000001919">
    <property type="component" value="Chromosome"/>
</dbReference>
<dbReference type="AlphaFoldDB" id="C7MCL0"/>
<feature type="transmembrane region" description="Helical" evidence="2">
    <location>
        <begin position="138"/>
        <end position="158"/>
    </location>
</feature>
<dbReference type="SUPFAM" id="SSF52242">
    <property type="entry name" value="Cobalamin (vitamin B12)-binding domain"/>
    <property type="match status" value="1"/>
</dbReference>
<evidence type="ECO:0000313" key="4">
    <source>
        <dbReference type="Proteomes" id="UP000001919"/>
    </source>
</evidence>
<dbReference type="eggNOG" id="ENOG5033A40">
    <property type="taxonomic scope" value="Bacteria"/>
</dbReference>
<gene>
    <name evidence="3" type="ordered locus">Bfae_14860</name>
</gene>